<reference evidence="1 2" key="1">
    <citation type="submission" date="2021-06" db="EMBL/GenBank/DDBJ databases">
        <authorList>
            <person name="Palmer J.M."/>
        </authorList>
    </citation>
    <scope>NUCLEOTIDE SEQUENCE [LARGE SCALE GENOMIC DNA]</scope>
    <source>
        <strain evidence="1 2">XR_2019</strain>
        <tissue evidence="1">Muscle</tissue>
    </source>
</reference>
<dbReference type="EMBL" id="JAHRIM010048889">
    <property type="protein sequence ID" value="MEQ2268353.1"/>
    <property type="molecule type" value="Genomic_DNA"/>
</dbReference>
<proteinExistence type="predicted"/>
<organism evidence="1 2">
    <name type="scientific">Xenotaenia resolanae</name>
    <dbReference type="NCBI Taxonomy" id="208358"/>
    <lineage>
        <taxon>Eukaryota</taxon>
        <taxon>Metazoa</taxon>
        <taxon>Chordata</taxon>
        <taxon>Craniata</taxon>
        <taxon>Vertebrata</taxon>
        <taxon>Euteleostomi</taxon>
        <taxon>Actinopterygii</taxon>
        <taxon>Neopterygii</taxon>
        <taxon>Teleostei</taxon>
        <taxon>Neoteleostei</taxon>
        <taxon>Acanthomorphata</taxon>
        <taxon>Ovalentaria</taxon>
        <taxon>Atherinomorphae</taxon>
        <taxon>Cyprinodontiformes</taxon>
        <taxon>Goodeidae</taxon>
        <taxon>Xenotaenia</taxon>
    </lineage>
</organism>
<sequence>MYNNLDFCLCRKCAMIAAHYGCSDVFDNLIISLCKFTTLTSESVENLPTVFGSNTKAQTAAKTVFDLAHCHGNILREGWKNIMESMLQLFRAQLLPKVMVEMEDFVEPNGKISLQREEMPSNR</sequence>
<accession>A0ABV0WFI5</accession>
<name>A0ABV0WFI5_9TELE</name>
<keyword evidence="2" id="KW-1185">Reference proteome</keyword>
<dbReference type="Proteomes" id="UP001444071">
    <property type="component" value="Unassembled WGS sequence"/>
</dbReference>
<gene>
    <name evidence="1" type="primary">GBF1_4</name>
    <name evidence="1" type="ORF">XENORESO_021309</name>
</gene>
<evidence type="ECO:0000313" key="1">
    <source>
        <dbReference type="EMBL" id="MEQ2268353.1"/>
    </source>
</evidence>
<protein>
    <submittedName>
        <fullName evidence="1">G-box binding factor</fullName>
    </submittedName>
</protein>
<evidence type="ECO:0000313" key="2">
    <source>
        <dbReference type="Proteomes" id="UP001444071"/>
    </source>
</evidence>
<comment type="caution">
    <text evidence="1">The sequence shown here is derived from an EMBL/GenBank/DDBJ whole genome shotgun (WGS) entry which is preliminary data.</text>
</comment>
<dbReference type="PANTHER" id="PTHR10663:SF388">
    <property type="entry name" value="GOLGI-SPECIFIC BREFELDIN A-RESISTANCE GUANINE NUCLEOTIDE EXCHANGE FACTOR 1"/>
    <property type="match status" value="1"/>
</dbReference>
<dbReference type="PANTHER" id="PTHR10663">
    <property type="entry name" value="GUANYL-NUCLEOTIDE EXCHANGE FACTOR"/>
    <property type="match status" value="1"/>
</dbReference>